<dbReference type="GO" id="GO:0005829">
    <property type="term" value="C:cytosol"/>
    <property type="evidence" value="ECO:0007669"/>
    <property type="project" value="InterPro"/>
</dbReference>
<proteinExistence type="inferred from homology"/>
<dbReference type="GO" id="GO:0000387">
    <property type="term" value="P:spliceosomal snRNP assembly"/>
    <property type="evidence" value="ECO:0007669"/>
    <property type="project" value="InterPro"/>
</dbReference>
<evidence type="ECO:0000256" key="4">
    <source>
        <dbReference type="ARBA" id="ARBA00022490"/>
    </source>
</evidence>
<dbReference type="Gene3D" id="2.30.29.30">
    <property type="entry name" value="Pleckstrin-homology domain (PH domain)/Phosphotyrosine-binding domain (PTB)"/>
    <property type="match status" value="1"/>
</dbReference>
<dbReference type="Proteomes" id="UP000247702">
    <property type="component" value="Unassembled WGS sequence"/>
</dbReference>
<evidence type="ECO:0000313" key="9">
    <source>
        <dbReference type="Proteomes" id="UP000247702"/>
    </source>
</evidence>
<dbReference type="GO" id="GO:0045292">
    <property type="term" value="P:mRNA cis splicing, via spliceosome"/>
    <property type="evidence" value="ECO:0007669"/>
    <property type="project" value="TreeGrafter"/>
</dbReference>
<organism evidence="7 9">
    <name type="scientific">Rhizophagus clarus</name>
    <dbReference type="NCBI Taxonomy" id="94130"/>
    <lineage>
        <taxon>Eukaryota</taxon>
        <taxon>Fungi</taxon>
        <taxon>Fungi incertae sedis</taxon>
        <taxon>Mucoromycota</taxon>
        <taxon>Glomeromycotina</taxon>
        <taxon>Glomeromycetes</taxon>
        <taxon>Glomerales</taxon>
        <taxon>Glomeraceae</taxon>
        <taxon>Rhizophagus</taxon>
    </lineage>
</organism>
<dbReference type="GO" id="GO:0006821">
    <property type="term" value="P:chloride transport"/>
    <property type="evidence" value="ECO:0007669"/>
    <property type="project" value="InterPro"/>
</dbReference>
<dbReference type="OrthoDB" id="19714at2759"/>
<keyword evidence="4" id="KW-0963">Cytoplasm</keyword>
<evidence type="ECO:0008006" key="10">
    <source>
        <dbReference type="Google" id="ProtNLM"/>
    </source>
</evidence>
<sequence length="250" mass="27969">MAITLLSTPPTVITREEARHLQQNSPDAIIGPIARHIQHNVYVRFTPPAPDTILGKGTLWVTESKLYFYSWDTNTGLAIDYPTIIIHAISRQQALDSTGPCIYTQLNEKFDISAGTSTQQPLISSTSQEDDEEEDITTELKFIPDDIGALDAIFEALSECAALHPDKEFMDEDDPDDEFYYGNGNDDDNNQWFTAAPSDEQELSEIGRASLAYLESVIDSIPTNNTNDTTTPHPQNDYDEMFQDAEEDNK</sequence>
<comment type="subcellular location">
    <subcellularLocation>
        <location evidence="2">Cytoplasm</location>
    </subcellularLocation>
    <subcellularLocation>
        <location evidence="1">Nucleus</location>
    </subcellularLocation>
</comment>
<evidence type="ECO:0000256" key="1">
    <source>
        <dbReference type="ARBA" id="ARBA00004123"/>
    </source>
</evidence>
<dbReference type="STRING" id="94130.A0A2Z6SFG8"/>
<reference evidence="8" key="2">
    <citation type="submission" date="2019-10" db="EMBL/GenBank/DDBJ databases">
        <title>Conservation and host-specific expression of non-tandemly repeated heterogenous ribosome RNA gene in arbuscular mycorrhizal fungi.</title>
        <authorList>
            <person name="Maeda T."/>
            <person name="Kobayashi Y."/>
            <person name="Nakagawa T."/>
            <person name="Ezawa T."/>
            <person name="Yamaguchi K."/>
            <person name="Bino T."/>
            <person name="Nishimoto Y."/>
            <person name="Shigenobu S."/>
            <person name="Kawaguchi M."/>
        </authorList>
    </citation>
    <scope>NUCLEOTIDE SEQUENCE</scope>
    <source>
        <strain evidence="8">HR1</strain>
    </source>
</reference>
<accession>A0A2Z6SFG8</accession>
<dbReference type="Proteomes" id="UP000615446">
    <property type="component" value="Unassembled WGS sequence"/>
</dbReference>
<dbReference type="InterPro" id="IPR039924">
    <property type="entry name" value="ICln/Lot5/Saf5"/>
</dbReference>
<dbReference type="PRINTS" id="PR01348">
    <property type="entry name" value="ICLNCHANNEL"/>
</dbReference>
<dbReference type="GO" id="GO:0006884">
    <property type="term" value="P:cell volume homeostasis"/>
    <property type="evidence" value="ECO:0007669"/>
    <property type="project" value="InterPro"/>
</dbReference>
<evidence type="ECO:0000256" key="5">
    <source>
        <dbReference type="ARBA" id="ARBA00023242"/>
    </source>
</evidence>
<name>A0A2Z6SFG8_9GLOM</name>
<feature type="compositionally biased region" description="Acidic residues" evidence="6">
    <location>
        <begin position="237"/>
        <end position="250"/>
    </location>
</feature>
<dbReference type="GO" id="GO:0034709">
    <property type="term" value="C:methylosome"/>
    <property type="evidence" value="ECO:0007669"/>
    <property type="project" value="InterPro"/>
</dbReference>
<keyword evidence="5" id="KW-0539">Nucleus</keyword>
<reference evidence="7 9" key="1">
    <citation type="submission" date="2017-11" db="EMBL/GenBank/DDBJ databases">
        <title>The genome of Rhizophagus clarus HR1 reveals common genetic basis of auxotrophy among arbuscular mycorrhizal fungi.</title>
        <authorList>
            <person name="Kobayashi Y."/>
        </authorList>
    </citation>
    <scope>NUCLEOTIDE SEQUENCE [LARGE SCALE GENOMIC DNA]</scope>
    <source>
        <strain evidence="7 9">HR1</strain>
    </source>
</reference>
<dbReference type="EMBL" id="BLAL01000216">
    <property type="protein sequence ID" value="GES92732.1"/>
    <property type="molecule type" value="Genomic_DNA"/>
</dbReference>
<evidence type="ECO:0000313" key="7">
    <source>
        <dbReference type="EMBL" id="GBC09010.1"/>
    </source>
</evidence>
<evidence type="ECO:0000256" key="6">
    <source>
        <dbReference type="SAM" id="MobiDB-lite"/>
    </source>
</evidence>
<feature type="region of interest" description="Disordered" evidence="6">
    <location>
        <begin position="221"/>
        <end position="250"/>
    </location>
</feature>
<dbReference type="EMBL" id="BEXD01004264">
    <property type="protein sequence ID" value="GBC09010.1"/>
    <property type="molecule type" value="Genomic_DNA"/>
</dbReference>
<dbReference type="GO" id="GO:0005681">
    <property type="term" value="C:spliceosomal complex"/>
    <property type="evidence" value="ECO:0007669"/>
    <property type="project" value="TreeGrafter"/>
</dbReference>
<gene>
    <name evidence="8" type="ORF">RCL2_001949600</name>
    <name evidence="7" type="ORF">RclHR1_08540009</name>
</gene>
<dbReference type="PANTHER" id="PTHR21399:SF0">
    <property type="entry name" value="METHYLOSOME SUBUNIT PICLN"/>
    <property type="match status" value="1"/>
</dbReference>
<dbReference type="InterPro" id="IPR003521">
    <property type="entry name" value="ICln"/>
</dbReference>
<evidence type="ECO:0000313" key="8">
    <source>
        <dbReference type="EMBL" id="GES92732.1"/>
    </source>
</evidence>
<dbReference type="AlphaFoldDB" id="A0A2Z6SFG8"/>
<dbReference type="GO" id="GO:0034715">
    <property type="term" value="C:pICln-Sm protein complex"/>
    <property type="evidence" value="ECO:0007669"/>
    <property type="project" value="InterPro"/>
</dbReference>
<protein>
    <recommendedName>
        <fullName evidence="10">Regulator of volume decrease after cellular swelling-domain-containing protein</fullName>
    </recommendedName>
</protein>
<dbReference type="PANTHER" id="PTHR21399">
    <property type="entry name" value="CHLORIDE CONDUCTANCE REGULATORY PROTEIN ICLN"/>
    <property type="match status" value="1"/>
</dbReference>
<comment type="caution">
    <text evidence="7">The sequence shown here is derived from an EMBL/GenBank/DDBJ whole genome shotgun (WGS) entry which is preliminary data.</text>
</comment>
<evidence type="ECO:0000256" key="3">
    <source>
        <dbReference type="ARBA" id="ARBA00007054"/>
    </source>
</evidence>
<comment type="similarity">
    <text evidence="3">Belongs to the pICln (TC 1.A.47) family.</text>
</comment>
<keyword evidence="9" id="KW-1185">Reference proteome</keyword>
<dbReference type="InterPro" id="IPR011993">
    <property type="entry name" value="PH-like_dom_sf"/>
</dbReference>
<dbReference type="GO" id="GO:0005886">
    <property type="term" value="C:plasma membrane"/>
    <property type="evidence" value="ECO:0007669"/>
    <property type="project" value="InterPro"/>
</dbReference>
<dbReference type="Pfam" id="PF03517">
    <property type="entry name" value="Voldacs"/>
    <property type="match status" value="1"/>
</dbReference>
<evidence type="ECO:0000256" key="2">
    <source>
        <dbReference type="ARBA" id="ARBA00004496"/>
    </source>
</evidence>